<proteinExistence type="predicted"/>
<protein>
    <submittedName>
        <fullName evidence="1">Uncharacterized protein</fullName>
    </submittedName>
</protein>
<evidence type="ECO:0000313" key="1">
    <source>
        <dbReference type="EMBL" id="KAG2643554.1"/>
    </source>
</evidence>
<dbReference type="Pfam" id="PF17963">
    <property type="entry name" value="Big_9"/>
    <property type="match status" value="1"/>
</dbReference>
<keyword evidence="2" id="KW-1185">Reference proteome</keyword>
<dbReference type="EMBL" id="CM029039">
    <property type="protein sequence ID" value="KAG2643554.1"/>
    <property type="molecule type" value="Genomic_DNA"/>
</dbReference>
<comment type="caution">
    <text evidence="1">The sequence shown here is derived from an EMBL/GenBank/DDBJ whole genome shotgun (WGS) entry which is preliminary data.</text>
</comment>
<reference evidence="1" key="1">
    <citation type="submission" date="2020-05" db="EMBL/GenBank/DDBJ databases">
        <title>WGS assembly of Panicum virgatum.</title>
        <authorList>
            <person name="Lovell J.T."/>
            <person name="Jenkins J."/>
            <person name="Shu S."/>
            <person name="Juenger T.E."/>
            <person name="Schmutz J."/>
        </authorList>
    </citation>
    <scope>NUCLEOTIDE SEQUENCE</scope>
    <source>
        <strain evidence="1">AP13</strain>
    </source>
</reference>
<dbReference type="Proteomes" id="UP000823388">
    <property type="component" value="Chromosome 2K"/>
</dbReference>
<accession>A0A8T0WE01</accession>
<organism evidence="1 2">
    <name type="scientific">Panicum virgatum</name>
    <name type="common">Blackwell switchgrass</name>
    <dbReference type="NCBI Taxonomy" id="38727"/>
    <lineage>
        <taxon>Eukaryota</taxon>
        <taxon>Viridiplantae</taxon>
        <taxon>Streptophyta</taxon>
        <taxon>Embryophyta</taxon>
        <taxon>Tracheophyta</taxon>
        <taxon>Spermatophyta</taxon>
        <taxon>Magnoliopsida</taxon>
        <taxon>Liliopsida</taxon>
        <taxon>Poales</taxon>
        <taxon>Poaceae</taxon>
        <taxon>PACMAD clade</taxon>
        <taxon>Panicoideae</taxon>
        <taxon>Panicodae</taxon>
        <taxon>Paniceae</taxon>
        <taxon>Panicinae</taxon>
        <taxon>Panicum</taxon>
        <taxon>Panicum sect. Hiantes</taxon>
    </lineage>
</organism>
<sequence length="313" mass="34474">MYRYTPFDVFFGSDSFSYTISDDNNNVVTATVFISVICRPPQFISLPQKLHATEDTVSPQFGGFPGIKIAYSDTTENISVTVNAQSGNVSLALSPMKLQQSSADVLSVSKGGKTGKDLMLEGTIEAINGALQFLQYLGNEDFCGDDVIALHSMNRNGVEDAQIPIYVEPINDRPVILAPASIFLGGNESREGHQIYNKSRDTFQFSIYDPDLRSFPGNKSHFSLVLSLEVCEGTLTLRLPASTIPSVEVKTEGVSHWQPIQTYVNIENHFVLKETAVRFRGMVQDCNNAMEQLHYQGPSNGTTLSITVDDLRN</sequence>
<name>A0A8T0WE01_PANVG</name>
<dbReference type="Gene3D" id="2.60.40.3440">
    <property type="match status" value="1"/>
</dbReference>
<evidence type="ECO:0000313" key="2">
    <source>
        <dbReference type="Proteomes" id="UP000823388"/>
    </source>
</evidence>
<gene>
    <name evidence="1" type="ORF">PVAP13_2KG342700</name>
</gene>
<dbReference type="AlphaFoldDB" id="A0A8T0WE01"/>